<evidence type="ECO:0000313" key="1">
    <source>
        <dbReference type="EMBL" id="KAL3289537.1"/>
    </source>
</evidence>
<dbReference type="EMBL" id="JABFTP020000186">
    <property type="protein sequence ID" value="KAL3289537.1"/>
    <property type="molecule type" value="Genomic_DNA"/>
</dbReference>
<sequence>HLYTGNKSYLESAASLNVWKLTRRRNWIMEKMEKLLVICIEDNSERNLSMSQMAVQEKASSIFEISNTGDTDESTENVIFQASQEKFEKLKGRFNWQNLMMTVESAGATSKEYPNI</sequence>
<evidence type="ECO:0000313" key="2">
    <source>
        <dbReference type="Proteomes" id="UP001516400"/>
    </source>
</evidence>
<gene>
    <name evidence="1" type="ORF">HHI36_022954</name>
</gene>
<reference evidence="1 2" key="1">
    <citation type="journal article" date="2021" name="BMC Biol.">
        <title>Horizontally acquired antibacterial genes associated with adaptive radiation of ladybird beetles.</title>
        <authorList>
            <person name="Li H.S."/>
            <person name="Tang X.F."/>
            <person name="Huang Y.H."/>
            <person name="Xu Z.Y."/>
            <person name="Chen M.L."/>
            <person name="Du X.Y."/>
            <person name="Qiu B.Y."/>
            <person name="Chen P.T."/>
            <person name="Zhang W."/>
            <person name="Slipinski A."/>
            <person name="Escalona H.E."/>
            <person name="Waterhouse R.M."/>
            <person name="Zwick A."/>
            <person name="Pang H."/>
        </authorList>
    </citation>
    <scope>NUCLEOTIDE SEQUENCE [LARGE SCALE GENOMIC DNA]</scope>
    <source>
        <strain evidence="1">SYSU2018</strain>
    </source>
</reference>
<organism evidence="1 2">
    <name type="scientific">Cryptolaemus montrouzieri</name>
    <dbReference type="NCBI Taxonomy" id="559131"/>
    <lineage>
        <taxon>Eukaryota</taxon>
        <taxon>Metazoa</taxon>
        <taxon>Ecdysozoa</taxon>
        <taxon>Arthropoda</taxon>
        <taxon>Hexapoda</taxon>
        <taxon>Insecta</taxon>
        <taxon>Pterygota</taxon>
        <taxon>Neoptera</taxon>
        <taxon>Endopterygota</taxon>
        <taxon>Coleoptera</taxon>
        <taxon>Polyphaga</taxon>
        <taxon>Cucujiformia</taxon>
        <taxon>Coccinelloidea</taxon>
        <taxon>Coccinellidae</taxon>
        <taxon>Scymninae</taxon>
        <taxon>Scymnini</taxon>
        <taxon>Cryptolaemus</taxon>
    </lineage>
</organism>
<comment type="caution">
    <text evidence="1">The sequence shown here is derived from an EMBL/GenBank/DDBJ whole genome shotgun (WGS) entry which is preliminary data.</text>
</comment>
<dbReference type="Gene3D" id="1.10.10.60">
    <property type="entry name" value="Homeodomain-like"/>
    <property type="match status" value="1"/>
</dbReference>
<dbReference type="Proteomes" id="UP001516400">
    <property type="component" value="Unassembled WGS sequence"/>
</dbReference>
<proteinExistence type="predicted"/>
<feature type="non-terminal residue" evidence="1">
    <location>
        <position position="1"/>
    </location>
</feature>
<protein>
    <submittedName>
        <fullName evidence="1">Uncharacterized protein</fullName>
    </submittedName>
</protein>
<name>A0ABD2PEX2_9CUCU</name>
<dbReference type="AlphaFoldDB" id="A0ABD2PEX2"/>
<accession>A0ABD2PEX2</accession>
<keyword evidence="2" id="KW-1185">Reference proteome</keyword>